<proteinExistence type="predicted"/>
<reference evidence="1 2" key="2">
    <citation type="journal article" date="2022" name="Mol. Ecol. Resour.">
        <title>The genomes of chicory, endive, great burdock and yacon provide insights into Asteraceae paleo-polyploidization history and plant inulin production.</title>
        <authorList>
            <person name="Fan W."/>
            <person name="Wang S."/>
            <person name="Wang H."/>
            <person name="Wang A."/>
            <person name="Jiang F."/>
            <person name="Liu H."/>
            <person name="Zhao H."/>
            <person name="Xu D."/>
            <person name="Zhang Y."/>
        </authorList>
    </citation>
    <scope>NUCLEOTIDE SEQUENCE [LARGE SCALE GENOMIC DNA]</scope>
    <source>
        <strain evidence="2">cv. Punajuju</strain>
        <tissue evidence="1">Leaves</tissue>
    </source>
</reference>
<accession>A0ACB9BIT3</accession>
<protein>
    <submittedName>
        <fullName evidence="1">Uncharacterized protein</fullName>
    </submittedName>
</protein>
<comment type="caution">
    <text evidence="1">The sequence shown here is derived from an EMBL/GenBank/DDBJ whole genome shotgun (WGS) entry which is preliminary data.</text>
</comment>
<dbReference type="Proteomes" id="UP001055811">
    <property type="component" value="Linkage Group LG06"/>
</dbReference>
<dbReference type="EMBL" id="CM042014">
    <property type="protein sequence ID" value="KAI3721668.1"/>
    <property type="molecule type" value="Genomic_DNA"/>
</dbReference>
<gene>
    <name evidence="1" type="ORF">L2E82_32685</name>
</gene>
<name>A0ACB9BIT3_CICIN</name>
<reference evidence="2" key="1">
    <citation type="journal article" date="2022" name="Mol. Ecol. Resour.">
        <title>The genomes of chicory, endive, great burdock and yacon provide insights into Asteraceae palaeo-polyploidization history and plant inulin production.</title>
        <authorList>
            <person name="Fan W."/>
            <person name="Wang S."/>
            <person name="Wang H."/>
            <person name="Wang A."/>
            <person name="Jiang F."/>
            <person name="Liu H."/>
            <person name="Zhao H."/>
            <person name="Xu D."/>
            <person name="Zhang Y."/>
        </authorList>
    </citation>
    <scope>NUCLEOTIDE SEQUENCE [LARGE SCALE GENOMIC DNA]</scope>
    <source>
        <strain evidence="2">cv. Punajuju</strain>
    </source>
</reference>
<sequence>MVDKLIGLLVFGELVVFSNFAFQSFLVSLLLHFWWLTGDANPLSDSLSAACPYSVSYYFTPIVTKSKIVEKNFDLSHGDQNDRSPVRHGDETHRNDETGDGEGRGG</sequence>
<evidence type="ECO:0000313" key="1">
    <source>
        <dbReference type="EMBL" id="KAI3721668.1"/>
    </source>
</evidence>
<keyword evidence="2" id="KW-1185">Reference proteome</keyword>
<evidence type="ECO:0000313" key="2">
    <source>
        <dbReference type="Proteomes" id="UP001055811"/>
    </source>
</evidence>
<organism evidence="1 2">
    <name type="scientific">Cichorium intybus</name>
    <name type="common">Chicory</name>
    <dbReference type="NCBI Taxonomy" id="13427"/>
    <lineage>
        <taxon>Eukaryota</taxon>
        <taxon>Viridiplantae</taxon>
        <taxon>Streptophyta</taxon>
        <taxon>Embryophyta</taxon>
        <taxon>Tracheophyta</taxon>
        <taxon>Spermatophyta</taxon>
        <taxon>Magnoliopsida</taxon>
        <taxon>eudicotyledons</taxon>
        <taxon>Gunneridae</taxon>
        <taxon>Pentapetalae</taxon>
        <taxon>asterids</taxon>
        <taxon>campanulids</taxon>
        <taxon>Asterales</taxon>
        <taxon>Asteraceae</taxon>
        <taxon>Cichorioideae</taxon>
        <taxon>Cichorieae</taxon>
        <taxon>Cichoriinae</taxon>
        <taxon>Cichorium</taxon>
    </lineage>
</organism>